<gene>
    <name evidence="6" type="primary">dapC</name>
    <name evidence="6" type="ORF">ACFPCV_06695</name>
</gene>
<dbReference type="RefSeq" id="WP_378055160.1">
    <property type="nucleotide sequence ID" value="NZ_JBHSIS010000003.1"/>
</dbReference>
<dbReference type="Gene3D" id="3.90.1150.10">
    <property type="entry name" value="Aspartate Aminotransferase, domain 1"/>
    <property type="match status" value="1"/>
</dbReference>
<evidence type="ECO:0000256" key="1">
    <source>
        <dbReference type="ARBA" id="ARBA00001933"/>
    </source>
</evidence>
<dbReference type="Pfam" id="PF00155">
    <property type="entry name" value="Aminotran_1_2"/>
    <property type="match status" value="1"/>
</dbReference>
<evidence type="ECO:0000313" key="7">
    <source>
        <dbReference type="Proteomes" id="UP001595859"/>
    </source>
</evidence>
<evidence type="ECO:0000313" key="6">
    <source>
        <dbReference type="EMBL" id="MFC4853184.1"/>
    </source>
</evidence>
<dbReference type="InterPro" id="IPR004838">
    <property type="entry name" value="NHTrfase_class1_PyrdxlP-BS"/>
</dbReference>
<keyword evidence="2 4" id="KW-0032">Aminotransferase</keyword>
<evidence type="ECO:0000256" key="4">
    <source>
        <dbReference type="RuleBase" id="RU000481"/>
    </source>
</evidence>
<protein>
    <recommendedName>
        <fullName evidence="4">Aminotransferase</fullName>
        <ecNumber evidence="4">2.6.1.-</ecNumber>
    </recommendedName>
</protein>
<dbReference type="PANTHER" id="PTHR42832">
    <property type="entry name" value="AMINO ACID AMINOTRANSFERASE"/>
    <property type="match status" value="1"/>
</dbReference>
<dbReference type="GO" id="GO:0009016">
    <property type="term" value="F:succinyldiaminopimelate transaminase activity"/>
    <property type="evidence" value="ECO:0007669"/>
    <property type="project" value="UniProtKB-EC"/>
</dbReference>
<keyword evidence="3 4" id="KW-0808">Transferase</keyword>
<dbReference type="EC" id="2.6.1.-" evidence="4"/>
<dbReference type="CDD" id="cd00609">
    <property type="entry name" value="AAT_like"/>
    <property type="match status" value="1"/>
</dbReference>
<accession>A0ABV9RWC6</accession>
<dbReference type="Gene3D" id="3.40.640.10">
    <property type="entry name" value="Type I PLP-dependent aspartate aminotransferase-like (Major domain)"/>
    <property type="match status" value="1"/>
</dbReference>
<reference evidence="7" key="1">
    <citation type="journal article" date="2019" name="Int. J. Syst. Evol. Microbiol.">
        <title>The Global Catalogue of Microorganisms (GCM) 10K type strain sequencing project: providing services to taxonomists for standard genome sequencing and annotation.</title>
        <authorList>
            <consortium name="The Broad Institute Genomics Platform"/>
            <consortium name="The Broad Institute Genome Sequencing Center for Infectious Disease"/>
            <person name="Wu L."/>
            <person name="Ma J."/>
        </authorList>
    </citation>
    <scope>NUCLEOTIDE SEQUENCE [LARGE SCALE GENOMIC DNA]</scope>
    <source>
        <strain evidence="7">ZS-22-S1</strain>
    </source>
</reference>
<name>A0ABV9RWC6_9PSEU</name>
<dbReference type="InterPro" id="IPR004839">
    <property type="entry name" value="Aminotransferase_I/II_large"/>
</dbReference>
<comment type="cofactor">
    <cofactor evidence="1 4">
        <name>pyridoxal 5'-phosphate</name>
        <dbReference type="ChEBI" id="CHEBI:597326"/>
    </cofactor>
</comment>
<sequence length="362" mass="37806">MTITRLPDFPWDTLADATAKARAHPDGLVDLSIGTPVDPVPPGIQAALTGAAWIPGYPTTHGTPELRGAAAGALARRHGVLVDPADVLPTIGSKELVAWLPTLLGVGAGDLVVLPALAYPTYEVGARLAGADVLRADSTVAVGPAAPKLVWLNSPSNPTGRVLPPEHLRKVVDWARERGAVVVSDECYLALDWETAPVSVLHDAVSGGSHEGLLAVHSLSKSSSLAGYRAGLVTGDPALVRRLLTVRKHAGLIVPHPVQAAMTAALADDEHVATQKARYAARRAVLKPALAAAGFSVEHSEAGLYLWSTRGEDAWATVDWLAERGILAAPGTFYGPTGDKHVRVALTATDERVEAAAKRLLA</sequence>
<dbReference type="InterPro" id="IPR015422">
    <property type="entry name" value="PyrdxlP-dep_Trfase_small"/>
</dbReference>
<dbReference type="SUPFAM" id="SSF53383">
    <property type="entry name" value="PLP-dependent transferases"/>
    <property type="match status" value="1"/>
</dbReference>
<dbReference type="InterPro" id="IPR015424">
    <property type="entry name" value="PyrdxlP-dep_Trfase"/>
</dbReference>
<dbReference type="InterPro" id="IPR019880">
    <property type="entry name" value="OxyQ"/>
</dbReference>
<dbReference type="NCBIfam" id="TIGR03539">
    <property type="entry name" value="DapC_actino"/>
    <property type="match status" value="1"/>
</dbReference>
<organism evidence="6 7">
    <name type="scientific">Actinophytocola glycyrrhizae</name>
    <dbReference type="NCBI Taxonomy" id="2044873"/>
    <lineage>
        <taxon>Bacteria</taxon>
        <taxon>Bacillati</taxon>
        <taxon>Actinomycetota</taxon>
        <taxon>Actinomycetes</taxon>
        <taxon>Pseudonocardiales</taxon>
        <taxon>Pseudonocardiaceae</taxon>
    </lineage>
</organism>
<dbReference type="Proteomes" id="UP001595859">
    <property type="component" value="Unassembled WGS sequence"/>
</dbReference>
<dbReference type="PANTHER" id="PTHR42832:SF3">
    <property type="entry name" value="L-GLUTAMINE--4-(METHYLSULFANYL)-2-OXOBUTANOATE AMINOTRANSFERASE"/>
    <property type="match status" value="1"/>
</dbReference>
<comment type="caution">
    <text evidence="6">The sequence shown here is derived from an EMBL/GenBank/DDBJ whole genome shotgun (WGS) entry which is preliminary data.</text>
</comment>
<evidence type="ECO:0000256" key="3">
    <source>
        <dbReference type="ARBA" id="ARBA00022679"/>
    </source>
</evidence>
<feature type="domain" description="Aminotransferase class I/classII large" evidence="5">
    <location>
        <begin position="30"/>
        <end position="360"/>
    </location>
</feature>
<dbReference type="PROSITE" id="PS00105">
    <property type="entry name" value="AA_TRANSFER_CLASS_1"/>
    <property type="match status" value="1"/>
</dbReference>
<proteinExistence type="inferred from homology"/>
<dbReference type="InterPro" id="IPR015421">
    <property type="entry name" value="PyrdxlP-dep_Trfase_major"/>
</dbReference>
<dbReference type="InterPro" id="IPR050881">
    <property type="entry name" value="LL-DAP_aminotransferase"/>
</dbReference>
<comment type="similarity">
    <text evidence="4">Belongs to the class-I pyridoxal-phosphate-dependent aminotransferase family.</text>
</comment>
<dbReference type="EMBL" id="JBHSIS010000003">
    <property type="protein sequence ID" value="MFC4853184.1"/>
    <property type="molecule type" value="Genomic_DNA"/>
</dbReference>
<evidence type="ECO:0000256" key="2">
    <source>
        <dbReference type="ARBA" id="ARBA00022576"/>
    </source>
</evidence>
<evidence type="ECO:0000259" key="5">
    <source>
        <dbReference type="Pfam" id="PF00155"/>
    </source>
</evidence>
<keyword evidence="7" id="KW-1185">Reference proteome</keyword>